<dbReference type="AlphaFoldDB" id="A0A4V2VKI2"/>
<dbReference type="RefSeq" id="WP_132224651.1">
    <property type="nucleotide sequence ID" value="NZ_JANKBG010000009.1"/>
</dbReference>
<comment type="caution">
    <text evidence="2">The sequence shown here is derived from an EMBL/GenBank/DDBJ whole genome shotgun (WGS) entry which is preliminary data.</text>
</comment>
<dbReference type="InterPro" id="IPR014054">
    <property type="entry name" value="Phage_regulatory_Rha"/>
</dbReference>
<dbReference type="EMBL" id="SMBP01000009">
    <property type="protein sequence ID" value="TCU59975.1"/>
    <property type="molecule type" value="Genomic_DNA"/>
</dbReference>
<dbReference type="Proteomes" id="UP000295773">
    <property type="component" value="Unassembled WGS sequence"/>
</dbReference>
<sequence>MELQKFNHQNTITSMEVAEMIERQHNELLKTIRQYINYLAEGEIPHGDFFIESTYYDANHQERPCYNITKKGCDMIANKLTGAKGTIFTALYVKRFEEMEQTLLNGISPELQAIIMQDKKLVQHDERIKALEETKYISPLQKKELTKMINELVIKACGGKDTQAYKKVSKKLYSSLNHKVFEKFSISQRAEIPFIKYDEAVEFISNWYPDFDQKIEIKKLNEESS</sequence>
<keyword evidence="3" id="KW-1185">Reference proteome</keyword>
<proteinExistence type="predicted"/>
<dbReference type="Pfam" id="PF09669">
    <property type="entry name" value="Phage_pRha"/>
    <property type="match status" value="1"/>
</dbReference>
<dbReference type="Pfam" id="PF10552">
    <property type="entry name" value="ORF6C"/>
    <property type="match status" value="1"/>
</dbReference>
<name>A0A4V2VKI2_9FIRM</name>
<evidence type="ECO:0000313" key="3">
    <source>
        <dbReference type="Proteomes" id="UP000295773"/>
    </source>
</evidence>
<protein>
    <submittedName>
        <fullName evidence="2">Rha family phage regulatory protein</fullName>
    </submittedName>
</protein>
<dbReference type="InterPro" id="IPR018878">
    <property type="entry name" value="ORF6C_dom"/>
</dbReference>
<organism evidence="2 3">
    <name type="scientific">Longicatena caecimuris</name>
    <dbReference type="NCBI Taxonomy" id="1796635"/>
    <lineage>
        <taxon>Bacteria</taxon>
        <taxon>Bacillati</taxon>
        <taxon>Bacillota</taxon>
        <taxon>Erysipelotrichia</taxon>
        <taxon>Erysipelotrichales</taxon>
        <taxon>Erysipelotrichaceae</taxon>
        <taxon>Longicatena</taxon>
    </lineage>
</organism>
<evidence type="ECO:0000259" key="1">
    <source>
        <dbReference type="Pfam" id="PF10552"/>
    </source>
</evidence>
<gene>
    <name evidence="2" type="ORF">EDD61_10912</name>
</gene>
<accession>A0A4V2VKI2</accession>
<feature type="domain" description="ORF6C" evidence="1">
    <location>
        <begin position="111"/>
        <end position="217"/>
    </location>
</feature>
<evidence type="ECO:0000313" key="2">
    <source>
        <dbReference type="EMBL" id="TCU59975.1"/>
    </source>
</evidence>
<reference evidence="2 3" key="1">
    <citation type="submission" date="2019-03" db="EMBL/GenBank/DDBJ databases">
        <title>Genomic Encyclopedia of Type Strains, Phase IV (KMG-IV): sequencing the most valuable type-strain genomes for metagenomic binning, comparative biology and taxonomic classification.</title>
        <authorList>
            <person name="Goeker M."/>
        </authorList>
    </citation>
    <scope>NUCLEOTIDE SEQUENCE [LARGE SCALE GENOMIC DNA]</scope>
    <source>
        <strain evidence="2 3">DSM 29481</strain>
    </source>
</reference>